<evidence type="ECO:0000313" key="2">
    <source>
        <dbReference type="Proteomes" id="UP000789405"/>
    </source>
</evidence>
<gene>
    <name evidence="1" type="ORF">DERYTH_LOCUS20283</name>
</gene>
<organism evidence="1 2">
    <name type="scientific">Dentiscutata erythropus</name>
    <dbReference type="NCBI Taxonomy" id="1348616"/>
    <lineage>
        <taxon>Eukaryota</taxon>
        <taxon>Fungi</taxon>
        <taxon>Fungi incertae sedis</taxon>
        <taxon>Mucoromycota</taxon>
        <taxon>Glomeromycotina</taxon>
        <taxon>Glomeromycetes</taxon>
        <taxon>Diversisporales</taxon>
        <taxon>Gigasporaceae</taxon>
        <taxon>Dentiscutata</taxon>
    </lineage>
</organism>
<accession>A0A9N9JKL4</accession>
<reference evidence="1" key="1">
    <citation type="submission" date="2021-06" db="EMBL/GenBank/DDBJ databases">
        <authorList>
            <person name="Kallberg Y."/>
            <person name="Tangrot J."/>
            <person name="Rosling A."/>
        </authorList>
    </citation>
    <scope>NUCLEOTIDE SEQUENCE</scope>
    <source>
        <strain evidence="1">MA453B</strain>
    </source>
</reference>
<evidence type="ECO:0000313" key="1">
    <source>
        <dbReference type="EMBL" id="CAG8785343.1"/>
    </source>
</evidence>
<dbReference type="EMBL" id="CAJVPY010023620">
    <property type="protein sequence ID" value="CAG8785343.1"/>
    <property type="molecule type" value="Genomic_DNA"/>
</dbReference>
<dbReference type="AlphaFoldDB" id="A0A9N9JKL4"/>
<sequence length="141" mass="15629">YFISNLSNPILIIAAAVMSPSPYTTTLKRPTIVNGVVKPIFKPTLNSENGNKFMDHPHLKILQVDSVSLANSDAITCPQCFTPQSVLYVIEDAKRGQSKEFYVCMSHGDSGCGWQGDEQPNEDDTKKLIKDKIGYIPLRLN</sequence>
<feature type="non-terminal residue" evidence="1">
    <location>
        <position position="1"/>
    </location>
</feature>
<keyword evidence="2" id="KW-1185">Reference proteome</keyword>
<dbReference type="Proteomes" id="UP000789405">
    <property type="component" value="Unassembled WGS sequence"/>
</dbReference>
<name>A0A9N9JKL4_9GLOM</name>
<dbReference type="OrthoDB" id="2443262at2759"/>
<comment type="caution">
    <text evidence="1">The sequence shown here is derived from an EMBL/GenBank/DDBJ whole genome shotgun (WGS) entry which is preliminary data.</text>
</comment>
<protein>
    <submittedName>
        <fullName evidence="1">17322_t:CDS:1</fullName>
    </submittedName>
</protein>
<proteinExistence type="predicted"/>